<comment type="similarity">
    <text evidence="1 16 17">Belongs to the papillomaviridae E6 protein family.</text>
</comment>
<dbReference type="GO" id="GO:0006351">
    <property type="term" value="P:DNA-templated transcription"/>
    <property type="evidence" value="ECO:0007669"/>
    <property type="project" value="UniProtKB-UniRule"/>
</dbReference>
<comment type="subunit">
    <text evidence="16">Forms homodimers. Interacts with ubiquitin-protein ligase UBE3A/E6-AP; this interaction stimulates UBE3A ubiquitin activity. Interacts with host BAK1.</text>
</comment>
<keyword evidence="8 16" id="KW-0862">Zinc</keyword>
<keyword evidence="15 16" id="KW-1119">Modulation of host cell apoptosis by virus</keyword>
<evidence type="ECO:0000256" key="5">
    <source>
        <dbReference type="ARBA" id="ARBA00022632"/>
    </source>
</evidence>
<keyword evidence="2 16" id="KW-0244">Early protein</keyword>
<evidence type="ECO:0000256" key="15">
    <source>
        <dbReference type="ARBA" id="ARBA00023323"/>
    </source>
</evidence>
<evidence type="ECO:0000256" key="16">
    <source>
        <dbReference type="HAMAP-Rule" id="MF_04006"/>
    </source>
</evidence>
<evidence type="ECO:0000313" key="18">
    <source>
        <dbReference type="EMBL" id="AEQ98805.1"/>
    </source>
</evidence>
<dbReference type="Gene3D" id="3.30.240.40">
    <property type="entry name" value="E6 early regulatory protein"/>
    <property type="match status" value="2"/>
</dbReference>
<dbReference type="EMBL" id="JF906559">
    <property type="protein sequence ID" value="AEQ98805.1"/>
    <property type="molecule type" value="Genomic_DNA"/>
</dbReference>
<gene>
    <name evidence="16" type="primary">E6</name>
</gene>
<dbReference type="GO" id="GO:0039648">
    <property type="term" value="P:symbiont-mediated perturbation of host ubiquitin-like protein modification"/>
    <property type="evidence" value="ECO:0007669"/>
    <property type="project" value="UniProtKB-UniRule"/>
</dbReference>
<evidence type="ECO:0000256" key="17">
    <source>
        <dbReference type="RuleBase" id="RU363123"/>
    </source>
</evidence>
<dbReference type="GO" id="GO:0052170">
    <property type="term" value="P:symbiont-mediated suppression of host innate immune response"/>
    <property type="evidence" value="ECO:0007669"/>
    <property type="project" value="UniProtKB-KW"/>
</dbReference>
<evidence type="ECO:0000256" key="8">
    <source>
        <dbReference type="ARBA" id="ARBA00022833"/>
    </source>
</evidence>
<dbReference type="InterPro" id="IPR038575">
    <property type="entry name" value="E6_sf"/>
</dbReference>
<evidence type="ECO:0000256" key="7">
    <source>
        <dbReference type="ARBA" id="ARBA00022771"/>
    </source>
</evidence>
<keyword evidence="5 16" id="KW-1090">Inhibition of host innate immune response by virus</keyword>
<feature type="zinc finger region" evidence="16">
    <location>
        <begin position="25"/>
        <end position="61"/>
    </location>
</feature>
<keyword evidence="14 16" id="KW-0899">Viral immunoevasion</keyword>
<feature type="zinc finger region" evidence="16">
    <location>
        <begin position="98"/>
        <end position="134"/>
    </location>
</feature>
<dbReference type="GO" id="GO:0052150">
    <property type="term" value="P:symbiont-mediated perturbation of host apoptosis"/>
    <property type="evidence" value="ECO:0007669"/>
    <property type="project" value="UniProtKB-KW"/>
</dbReference>
<sequence length="145" mass="16711">MEPPNSLSNICGLYGCSLENLQICCLFCRSVLSYQDLLSFTVKHLQIVIRDNTFYAACNTCLRLSAAFEQRTYSQCIATPAFVKHLCNGNYSDLNVRCLICMKKLDLIEVLDSLEREENFQLVRCIWRTYCRFCKGQNAWGSSEY</sequence>
<dbReference type="GO" id="GO:0042025">
    <property type="term" value="C:host cell nucleus"/>
    <property type="evidence" value="ECO:0007669"/>
    <property type="project" value="UniProtKB-SubCell"/>
</dbReference>
<evidence type="ECO:0000256" key="3">
    <source>
        <dbReference type="ARBA" id="ARBA00022562"/>
    </source>
</evidence>
<dbReference type="Pfam" id="PF00518">
    <property type="entry name" value="E6"/>
    <property type="match status" value="1"/>
</dbReference>
<dbReference type="GO" id="GO:0008270">
    <property type="term" value="F:zinc ion binding"/>
    <property type="evidence" value="ECO:0007669"/>
    <property type="project" value="UniProtKB-KW"/>
</dbReference>
<keyword evidence="12 16" id="KW-0804">Transcription</keyword>
<proteinExistence type="inferred from homology"/>
<keyword evidence="6 16" id="KW-0479">Metal-binding</keyword>
<dbReference type="GO" id="GO:0039502">
    <property type="term" value="P:symbiont-mediated suppression of host type I interferon-mediated signaling pathway"/>
    <property type="evidence" value="ECO:0007669"/>
    <property type="project" value="UniProtKB-UniRule"/>
</dbReference>
<dbReference type="HAMAP" id="MF_04006">
    <property type="entry name" value="HPV_E6"/>
    <property type="match status" value="1"/>
</dbReference>
<keyword evidence="3 16" id="KW-1048">Host nucleus</keyword>
<evidence type="ECO:0000256" key="4">
    <source>
        <dbReference type="ARBA" id="ARBA00022581"/>
    </source>
</evidence>
<evidence type="ECO:0000256" key="1">
    <source>
        <dbReference type="ARBA" id="ARBA00006346"/>
    </source>
</evidence>
<dbReference type="SUPFAM" id="SSF161229">
    <property type="entry name" value="E6 C-terminal domain-like"/>
    <property type="match status" value="2"/>
</dbReference>
<dbReference type="GO" id="GO:0003677">
    <property type="term" value="F:DNA binding"/>
    <property type="evidence" value="ECO:0007669"/>
    <property type="project" value="UniProtKB-UniRule"/>
</dbReference>
<comment type="caution">
    <text evidence="16">Lacks conserved residue(s) required for the propagation of feature annotation.</text>
</comment>
<dbReference type="GO" id="GO:0030430">
    <property type="term" value="C:host cell cytoplasm"/>
    <property type="evidence" value="ECO:0007669"/>
    <property type="project" value="UniProtKB-SubCell"/>
</dbReference>
<comment type="subcellular location">
    <subcellularLocation>
        <location evidence="16 17">Host cytoplasm</location>
    </subcellularLocation>
    <subcellularLocation>
        <location evidence="16 17">Host nucleus</location>
    </subcellularLocation>
</comment>
<evidence type="ECO:0000256" key="2">
    <source>
        <dbReference type="ARBA" id="ARBA00022518"/>
    </source>
</evidence>
<dbReference type="GO" id="GO:0006355">
    <property type="term" value="P:regulation of DNA-templated transcription"/>
    <property type="evidence" value="ECO:0007669"/>
    <property type="project" value="UniProtKB-UniRule"/>
</dbReference>
<comment type="function">
    <text evidence="16">Plays a major role in the induction and maintenance of cellular transformation. E6 associates with host UBE3A/E6-AP ubiquitin-protein ligase and modulates its activity. Protects host keratinocytes from apoptosis by mediating the degradation of host BAK1. May also inhibit host immune response.</text>
</comment>
<evidence type="ECO:0000256" key="9">
    <source>
        <dbReference type="ARBA" id="ARBA00023015"/>
    </source>
</evidence>
<dbReference type="Proteomes" id="UP000126513">
    <property type="component" value="Segment"/>
</dbReference>
<evidence type="ECO:0000313" key="19">
    <source>
        <dbReference type="Proteomes" id="UP000126513"/>
    </source>
</evidence>
<evidence type="ECO:0000256" key="11">
    <source>
        <dbReference type="ARBA" id="ARBA00023159"/>
    </source>
</evidence>
<keyword evidence="9 16" id="KW-0805">Transcription regulation</keyword>
<keyword evidence="13 16" id="KW-1035">Host cytoplasm</keyword>
<protein>
    <recommendedName>
        <fullName evidence="16 17">Protein E6</fullName>
    </recommendedName>
</protein>
<keyword evidence="4 16" id="KW-0945">Host-virus interaction</keyword>
<keyword evidence="7 16" id="KW-0863">Zinc-finger</keyword>
<accession>G8EGT2</accession>
<reference evidence="19" key="1">
    <citation type="journal article" date="2011" name="Int. J. Cancer">
        <title>High throughput sequencing reveals diversity of Human Papillomaviruses in cutaneous lesions.</title>
        <authorList>
            <person name="Ekstrom J."/>
            <person name="Bzhalava D."/>
            <person name="Svenback D."/>
            <person name="Forslund O."/>
            <person name="Dillner J."/>
        </authorList>
    </citation>
    <scope>NUCLEOTIDE SEQUENCE [LARGE SCALE GENOMIC DNA]</scope>
</reference>
<keyword evidence="10 16" id="KW-0238">DNA-binding</keyword>
<keyword evidence="11 16" id="KW-0010">Activator</keyword>
<evidence type="ECO:0000256" key="13">
    <source>
        <dbReference type="ARBA" id="ARBA00023200"/>
    </source>
</evidence>
<organism evidence="18 19">
    <name type="scientific">Human papillomavirus 155</name>
    <dbReference type="NCBI Taxonomy" id="1165934"/>
    <lineage>
        <taxon>Viruses</taxon>
        <taxon>Monodnaviria</taxon>
        <taxon>Shotokuvirae</taxon>
        <taxon>Cossaviricota</taxon>
        <taxon>Papovaviricetes</taxon>
        <taxon>Zurhausenvirales</taxon>
        <taxon>Papillomaviridae</taxon>
        <taxon>Firstpapillomavirinae</taxon>
        <taxon>Gammapapillomavirus</taxon>
        <taxon>Gammapapillomavirus 7</taxon>
    </lineage>
</organism>
<evidence type="ECO:0000256" key="14">
    <source>
        <dbReference type="ARBA" id="ARBA00023280"/>
    </source>
</evidence>
<evidence type="ECO:0000256" key="12">
    <source>
        <dbReference type="ARBA" id="ARBA00023163"/>
    </source>
</evidence>
<evidence type="ECO:0000256" key="10">
    <source>
        <dbReference type="ARBA" id="ARBA00023125"/>
    </source>
</evidence>
<dbReference type="InterPro" id="IPR001334">
    <property type="entry name" value="E6"/>
</dbReference>
<evidence type="ECO:0000256" key="6">
    <source>
        <dbReference type="ARBA" id="ARBA00022723"/>
    </source>
</evidence>
<name>G8EGT2_9PAPI</name>